<feature type="region of interest" description="Disordered" evidence="1">
    <location>
        <begin position="314"/>
        <end position="333"/>
    </location>
</feature>
<evidence type="ECO:0000313" key="3">
    <source>
        <dbReference type="EMBL" id="CRK27558.1"/>
    </source>
</evidence>
<reference evidence="4" key="1">
    <citation type="submission" date="2015-05" db="EMBL/GenBank/DDBJ databases">
        <authorList>
            <person name="Fogelqvist Johan"/>
        </authorList>
    </citation>
    <scope>NUCLEOTIDE SEQUENCE [LARGE SCALE GENOMIC DNA]</scope>
</reference>
<keyword evidence="2" id="KW-0812">Transmembrane</keyword>
<dbReference type="AlphaFoldDB" id="A0A0G4LZQ5"/>
<organism evidence="3 4">
    <name type="scientific">Verticillium longisporum</name>
    <name type="common">Verticillium dahliae var. longisporum</name>
    <dbReference type="NCBI Taxonomy" id="100787"/>
    <lineage>
        <taxon>Eukaryota</taxon>
        <taxon>Fungi</taxon>
        <taxon>Dikarya</taxon>
        <taxon>Ascomycota</taxon>
        <taxon>Pezizomycotina</taxon>
        <taxon>Sordariomycetes</taxon>
        <taxon>Hypocreomycetidae</taxon>
        <taxon>Glomerellales</taxon>
        <taxon>Plectosphaerellaceae</taxon>
        <taxon>Verticillium</taxon>
    </lineage>
</organism>
<dbReference type="Proteomes" id="UP000045706">
    <property type="component" value="Unassembled WGS sequence"/>
</dbReference>
<feature type="transmembrane region" description="Helical" evidence="2">
    <location>
        <begin position="281"/>
        <end position="303"/>
    </location>
</feature>
<sequence>MALAQRPRSQLVRRATTRHVRSSNRGLWTPAQERRPRNRLHTTCRDVPQSTVPMDDAQLKVLTQFIESLIELAGIPAPCAGDLARRCIQKLPDESTETVRALYELPKMSNFFEAYHFLAWADLENRCQYLYQADGKSQENFRRIEVSFRKMWKTIASVAPEQPSIARKLFVFASERVEDIDDFLEAVEEELTWLSTVITRPILNVAWRLLIGPHLDYIVFEALKKDGASESDTFDLEAAINIGQRGIRKSDAPNAFLEVCLLKAPSTIVMGAMSLRTQLGLFYAMATSSLAAMVLAYGSYVTLASSAKQTQRAKAARDEATGETGDADANSKQDAFTTARSHMALLQGLWEGLRVLLLWLVYPIMDPKLAITIASELYSYQVACNKVMQNIHRADKIRGAICKRGFLHTVATGVEKAQAAQSRPLTAIYGKIFSTCASQGAMLR</sequence>
<feature type="non-terminal residue" evidence="3">
    <location>
        <position position="444"/>
    </location>
</feature>
<name>A0A0G4LZQ5_VERLO</name>
<protein>
    <submittedName>
        <fullName evidence="3">Uncharacterized protein</fullName>
    </submittedName>
</protein>
<evidence type="ECO:0000256" key="1">
    <source>
        <dbReference type="SAM" id="MobiDB-lite"/>
    </source>
</evidence>
<keyword evidence="2" id="KW-0472">Membrane</keyword>
<keyword evidence="2" id="KW-1133">Transmembrane helix</keyword>
<evidence type="ECO:0000313" key="4">
    <source>
        <dbReference type="Proteomes" id="UP000045706"/>
    </source>
</evidence>
<evidence type="ECO:0000256" key="2">
    <source>
        <dbReference type="SAM" id="Phobius"/>
    </source>
</evidence>
<dbReference type="EMBL" id="CVQI01020191">
    <property type="protein sequence ID" value="CRK27558.1"/>
    <property type="molecule type" value="Genomic_DNA"/>
</dbReference>
<proteinExistence type="predicted"/>
<gene>
    <name evidence="3" type="ORF">BN1723_018306</name>
</gene>
<feature type="region of interest" description="Disordered" evidence="1">
    <location>
        <begin position="1"/>
        <end position="38"/>
    </location>
</feature>
<accession>A0A0G4LZQ5</accession>